<evidence type="ECO:0000313" key="2">
    <source>
        <dbReference type="Proteomes" id="UP000827986"/>
    </source>
</evidence>
<reference evidence="1" key="1">
    <citation type="submission" date="2021-09" db="EMBL/GenBank/DDBJ databases">
        <title>The genome of Mauremys mutica provides insights into the evolution of semi-aquatic lifestyle.</title>
        <authorList>
            <person name="Gong S."/>
            <person name="Gao Y."/>
        </authorList>
    </citation>
    <scope>NUCLEOTIDE SEQUENCE</scope>
    <source>
        <strain evidence="1">MM-2020</strain>
        <tissue evidence="1">Muscle</tissue>
    </source>
</reference>
<dbReference type="EMBL" id="JAHDVG010000467">
    <property type="protein sequence ID" value="KAH1182045.1"/>
    <property type="molecule type" value="Genomic_DNA"/>
</dbReference>
<proteinExistence type="predicted"/>
<name>A0A9D3XN07_9SAUR</name>
<organism evidence="1 2">
    <name type="scientific">Mauremys mutica</name>
    <name type="common">yellowpond turtle</name>
    <dbReference type="NCBI Taxonomy" id="74926"/>
    <lineage>
        <taxon>Eukaryota</taxon>
        <taxon>Metazoa</taxon>
        <taxon>Chordata</taxon>
        <taxon>Craniata</taxon>
        <taxon>Vertebrata</taxon>
        <taxon>Euteleostomi</taxon>
        <taxon>Archelosauria</taxon>
        <taxon>Testudinata</taxon>
        <taxon>Testudines</taxon>
        <taxon>Cryptodira</taxon>
        <taxon>Durocryptodira</taxon>
        <taxon>Testudinoidea</taxon>
        <taxon>Geoemydidae</taxon>
        <taxon>Geoemydinae</taxon>
        <taxon>Mauremys</taxon>
    </lineage>
</organism>
<accession>A0A9D3XN07</accession>
<dbReference type="Proteomes" id="UP000827986">
    <property type="component" value="Unassembled WGS sequence"/>
</dbReference>
<dbReference type="AlphaFoldDB" id="A0A9D3XN07"/>
<evidence type="ECO:0000313" key="1">
    <source>
        <dbReference type="EMBL" id="KAH1182045.1"/>
    </source>
</evidence>
<keyword evidence="2" id="KW-1185">Reference proteome</keyword>
<comment type="caution">
    <text evidence="1">The sequence shown here is derived from an EMBL/GenBank/DDBJ whole genome shotgun (WGS) entry which is preliminary data.</text>
</comment>
<protein>
    <submittedName>
        <fullName evidence="1">Uncharacterized protein</fullName>
    </submittedName>
</protein>
<dbReference type="PROSITE" id="PS51257">
    <property type="entry name" value="PROKAR_LIPOPROTEIN"/>
    <property type="match status" value="1"/>
</dbReference>
<gene>
    <name evidence="1" type="ORF">KIL84_009799</name>
</gene>
<sequence length="101" mass="11333">MVWKDHIASANTAPISSTCACIQTEPNHKCLYPDPGVDLQKLWPAFPTHRKPGWGGTIQCERCPLVESLRKQMGELQEEVARLRSICAQEESIDSIHMETS</sequence>